<dbReference type="SUPFAM" id="SSF52304">
    <property type="entry name" value="Type II 3-dehydroquinate dehydratase"/>
    <property type="match status" value="1"/>
</dbReference>
<dbReference type="InterPro" id="IPR036441">
    <property type="entry name" value="DHquinase_II_sf"/>
</dbReference>
<keyword evidence="7 8" id="KW-0456">Lyase</keyword>
<feature type="active site" description="Proton acceptor" evidence="8">
    <location>
        <position position="24"/>
    </location>
</feature>
<dbReference type="PROSITE" id="PS01029">
    <property type="entry name" value="DEHYDROQUINASE_II"/>
    <property type="match status" value="1"/>
</dbReference>
<evidence type="ECO:0000313" key="9">
    <source>
        <dbReference type="EMBL" id="UOQ57493.1"/>
    </source>
</evidence>
<protein>
    <recommendedName>
        <fullName evidence="5 8">3-dehydroquinate dehydratase</fullName>
        <shortName evidence="8">3-dehydroquinase</shortName>
        <ecNumber evidence="5 8">4.2.1.10</ecNumber>
    </recommendedName>
    <alternativeName>
        <fullName evidence="8">Type II DHQase</fullName>
    </alternativeName>
</protein>
<accession>A0ABY4FMI8</accession>
<feature type="site" description="Transition state stabilizer" evidence="8">
    <location>
        <position position="19"/>
    </location>
</feature>
<dbReference type="EC" id="4.2.1.10" evidence="5 8"/>
<feature type="binding site" evidence="8">
    <location>
        <position position="88"/>
    </location>
    <ligand>
        <name>substrate</name>
    </ligand>
</feature>
<evidence type="ECO:0000256" key="5">
    <source>
        <dbReference type="ARBA" id="ARBA00012060"/>
    </source>
</evidence>
<dbReference type="GO" id="GO:0003855">
    <property type="term" value="F:3-dehydroquinate dehydratase activity"/>
    <property type="evidence" value="ECO:0007669"/>
    <property type="project" value="UniProtKB-EC"/>
</dbReference>
<feature type="active site" description="Proton donor" evidence="8">
    <location>
        <position position="101"/>
    </location>
</feature>
<dbReference type="NCBIfam" id="NF003807">
    <property type="entry name" value="PRK05395.1-4"/>
    <property type="match status" value="1"/>
</dbReference>
<evidence type="ECO:0000256" key="6">
    <source>
        <dbReference type="ARBA" id="ARBA00023141"/>
    </source>
</evidence>
<evidence type="ECO:0000256" key="2">
    <source>
        <dbReference type="ARBA" id="ARBA00004902"/>
    </source>
</evidence>
<feature type="binding site" evidence="8">
    <location>
        <position position="75"/>
    </location>
    <ligand>
        <name>substrate</name>
    </ligand>
</feature>
<dbReference type="NCBIfam" id="NF003805">
    <property type="entry name" value="PRK05395.1-2"/>
    <property type="match status" value="1"/>
</dbReference>
<dbReference type="Proteomes" id="UP000831786">
    <property type="component" value="Chromosome"/>
</dbReference>
<feature type="binding site" evidence="8">
    <location>
        <begin position="102"/>
        <end position="103"/>
    </location>
    <ligand>
        <name>substrate</name>
    </ligand>
</feature>
<dbReference type="NCBIfam" id="NF003806">
    <property type="entry name" value="PRK05395.1-3"/>
    <property type="match status" value="1"/>
</dbReference>
<evidence type="ECO:0000256" key="7">
    <source>
        <dbReference type="ARBA" id="ARBA00023239"/>
    </source>
</evidence>
<keyword evidence="8" id="KW-0028">Amino-acid biosynthesis</keyword>
<gene>
    <name evidence="8 9" type="primary">aroQ</name>
    <name evidence="9" type="ORF">MUN78_01205</name>
</gene>
<dbReference type="PANTHER" id="PTHR21272:SF3">
    <property type="entry name" value="CATABOLIC 3-DEHYDROQUINASE"/>
    <property type="match status" value="1"/>
</dbReference>
<dbReference type="Pfam" id="PF01220">
    <property type="entry name" value="DHquinase_II"/>
    <property type="match status" value="1"/>
</dbReference>
<keyword evidence="6 8" id="KW-0057">Aromatic amino acid biosynthesis</keyword>
<evidence type="ECO:0000256" key="4">
    <source>
        <dbReference type="ARBA" id="ARBA00011193"/>
    </source>
</evidence>
<sequence>MSQRVLVLHGPNLNLLGAREPSIYGEFTQQQLIDQVRTAAEPLGIEVELIQSNHEGALLDALHAAPERFDGVVFNPSALTHTSIALRDAVAAIPIPVVEVHLSNVHRREPYRAVSFVAERATATISGAGPDGYAAALVVLARRFAGTAR</sequence>
<feature type="binding site" evidence="8">
    <location>
        <position position="81"/>
    </location>
    <ligand>
        <name>substrate</name>
    </ligand>
</feature>
<organism evidence="9 10">
    <name type="scientific">Leucobacter allii</name>
    <dbReference type="NCBI Taxonomy" id="2932247"/>
    <lineage>
        <taxon>Bacteria</taxon>
        <taxon>Bacillati</taxon>
        <taxon>Actinomycetota</taxon>
        <taxon>Actinomycetes</taxon>
        <taxon>Micrococcales</taxon>
        <taxon>Microbacteriaceae</taxon>
        <taxon>Leucobacter</taxon>
    </lineage>
</organism>
<evidence type="ECO:0000256" key="3">
    <source>
        <dbReference type="ARBA" id="ARBA00011037"/>
    </source>
</evidence>
<dbReference type="HAMAP" id="MF_00169">
    <property type="entry name" value="AroQ"/>
    <property type="match status" value="1"/>
</dbReference>
<comment type="pathway">
    <text evidence="2 8">Metabolic intermediate biosynthesis; chorismate biosynthesis; chorismate from D-erythrose 4-phosphate and phosphoenolpyruvate: step 3/7.</text>
</comment>
<comment type="similarity">
    <text evidence="3 8">Belongs to the type-II 3-dehydroquinase family.</text>
</comment>
<feature type="binding site" evidence="8">
    <location>
        <position position="112"/>
    </location>
    <ligand>
        <name>substrate</name>
    </ligand>
</feature>
<dbReference type="EMBL" id="CP095045">
    <property type="protein sequence ID" value="UOQ57493.1"/>
    <property type="molecule type" value="Genomic_DNA"/>
</dbReference>
<evidence type="ECO:0000313" key="10">
    <source>
        <dbReference type="Proteomes" id="UP000831786"/>
    </source>
</evidence>
<dbReference type="InterPro" id="IPR001874">
    <property type="entry name" value="DHquinase_II"/>
</dbReference>
<dbReference type="NCBIfam" id="TIGR01088">
    <property type="entry name" value="aroQ"/>
    <property type="match status" value="1"/>
</dbReference>
<keyword evidence="10" id="KW-1185">Reference proteome</keyword>
<dbReference type="Gene3D" id="3.40.50.9100">
    <property type="entry name" value="Dehydroquinase, class II"/>
    <property type="match status" value="1"/>
</dbReference>
<reference evidence="9 10" key="1">
    <citation type="submission" date="2022-04" db="EMBL/GenBank/DDBJ databases">
        <title>Leucobacter sp. isolated from rhizosphere of garlic.</title>
        <authorList>
            <person name="Won M."/>
            <person name="Lee C.-M."/>
            <person name="Woen H.-Y."/>
            <person name="Kwon S.-W."/>
        </authorList>
    </citation>
    <scope>NUCLEOTIDE SEQUENCE [LARGE SCALE GENOMIC DNA]</scope>
    <source>
        <strain evidence="9 10">H21R-40</strain>
    </source>
</reference>
<comment type="function">
    <text evidence="8">Catalyzes a trans-dehydration via an enolate intermediate.</text>
</comment>
<dbReference type="InterPro" id="IPR018509">
    <property type="entry name" value="DHquinase_II_CS"/>
</dbReference>
<dbReference type="CDD" id="cd00466">
    <property type="entry name" value="DHQase_II"/>
    <property type="match status" value="1"/>
</dbReference>
<name>A0ABY4FMI8_9MICO</name>
<dbReference type="PIRSF" id="PIRSF001399">
    <property type="entry name" value="DHquinase_II"/>
    <property type="match status" value="1"/>
</dbReference>
<comment type="subunit">
    <text evidence="4 8">Homododecamer.</text>
</comment>
<dbReference type="PANTHER" id="PTHR21272">
    <property type="entry name" value="CATABOLIC 3-DEHYDROQUINASE"/>
    <property type="match status" value="1"/>
</dbReference>
<evidence type="ECO:0000256" key="8">
    <source>
        <dbReference type="HAMAP-Rule" id="MF_00169"/>
    </source>
</evidence>
<evidence type="ECO:0000256" key="1">
    <source>
        <dbReference type="ARBA" id="ARBA00001864"/>
    </source>
</evidence>
<proteinExistence type="inferred from homology"/>
<dbReference type="RefSeq" id="WP_244692544.1">
    <property type="nucleotide sequence ID" value="NZ_CP095044.1"/>
</dbReference>
<comment type="catalytic activity">
    <reaction evidence="1 8">
        <text>3-dehydroquinate = 3-dehydroshikimate + H2O</text>
        <dbReference type="Rhea" id="RHEA:21096"/>
        <dbReference type="ChEBI" id="CHEBI:15377"/>
        <dbReference type="ChEBI" id="CHEBI:16630"/>
        <dbReference type="ChEBI" id="CHEBI:32364"/>
        <dbReference type="EC" id="4.2.1.10"/>
    </reaction>
</comment>